<evidence type="ECO:0000256" key="1">
    <source>
        <dbReference type="SAM" id="SignalP"/>
    </source>
</evidence>
<evidence type="ECO:0000313" key="3">
    <source>
        <dbReference type="Proteomes" id="UP000755551"/>
    </source>
</evidence>
<evidence type="ECO:0000313" key="2">
    <source>
        <dbReference type="EMBL" id="MBV0933117.1"/>
    </source>
</evidence>
<organism evidence="2 3">
    <name type="scientific">Marinobacterium weihaiense</name>
    <dbReference type="NCBI Taxonomy" id="2851016"/>
    <lineage>
        <taxon>Bacteria</taxon>
        <taxon>Pseudomonadati</taxon>
        <taxon>Pseudomonadota</taxon>
        <taxon>Gammaproteobacteria</taxon>
        <taxon>Oceanospirillales</taxon>
        <taxon>Oceanospirillaceae</taxon>
        <taxon>Marinobacterium</taxon>
    </lineage>
</organism>
<gene>
    <name evidence="2" type="ORF">KTN04_07185</name>
</gene>
<accession>A0ABS6M9Z9</accession>
<proteinExistence type="predicted"/>
<comment type="caution">
    <text evidence="2">The sequence shown here is derived from an EMBL/GenBank/DDBJ whole genome shotgun (WGS) entry which is preliminary data.</text>
</comment>
<name>A0ABS6M9Z9_9GAMM</name>
<dbReference type="EMBL" id="JAHQZT010000007">
    <property type="protein sequence ID" value="MBV0933117.1"/>
    <property type="molecule type" value="Genomic_DNA"/>
</dbReference>
<keyword evidence="1" id="KW-0732">Signal</keyword>
<feature type="chain" id="PRO_5045324622" evidence="1">
    <location>
        <begin position="30"/>
        <end position="111"/>
    </location>
</feature>
<sequence length="111" mass="11696">MPNLPAPRLISLLSALALLLLLLAPVITAAVPMTDPSAQHLHATDMPHDSDQQHQTAADCWQQCMASCASHCAPLVPGIALATAAGSVHGTLPPDLYQRLFPNSLHRPPIA</sequence>
<dbReference type="Proteomes" id="UP000755551">
    <property type="component" value="Unassembled WGS sequence"/>
</dbReference>
<keyword evidence="3" id="KW-1185">Reference proteome</keyword>
<dbReference type="RefSeq" id="WP_217334544.1">
    <property type="nucleotide sequence ID" value="NZ_JAHQZT010000007.1"/>
</dbReference>
<feature type="signal peptide" evidence="1">
    <location>
        <begin position="1"/>
        <end position="29"/>
    </location>
</feature>
<protein>
    <submittedName>
        <fullName evidence="2">Uncharacterized protein</fullName>
    </submittedName>
</protein>
<reference evidence="2 3" key="1">
    <citation type="submission" date="2021-06" db="EMBL/GenBank/DDBJ databases">
        <title>Bacterium isolated from marine sediment.</title>
        <authorList>
            <person name="Zhu K.-L."/>
            <person name="Du Z.-J."/>
            <person name="Liang Q.-Y."/>
        </authorList>
    </citation>
    <scope>NUCLEOTIDE SEQUENCE [LARGE SCALE GENOMIC DNA]</scope>
    <source>
        <strain evidence="2 3">A346</strain>
    </source>
</reference>